<keyword evidence="2 4" id="KW-0732">Signal</keyword>
<dbReference type="SUPFAM" id="SSF53850">
    <property type="entry name" value="Periplasmic binding protein-like II"/>
    <property type="match status" value="1"/>
</dbReference>
<dbReference type="KEGG" id="poj:PtoMrB4_02960"/>
<feature type="region of interest" description="Disordered" evidence="3">
    <location>
        <begin position="107"/>
        <end position="149"/>
    </location>
</feature>
<evidence type="ECO:0000256" key="2">
    <source>
        <dbReference type="ARBA" id="ARBA00022729"/>
    </source>
</evidence>
<evidence type="ECO:0000256" key="1">
    <source>
        <dbReference type="ARBA" id="ARBA00010333"/>
    </source>
</evidence>
<evidence type="ECO:0000256" key="4">
    <source>
        <dbReference type="SAM" id="SignalP"/>
    </source>
</evidence>
<sequence>MRLLYCLLFLLPLASPSVRADLIDDVWERGSLRIALVENDAAFALRDGEQLQGYGVDLGNALADELNVKADFIPVSPDELMESLRSGKVDIALGSSLKTAGEDPQLELSEPYTHTPAPPTAATNPATQGLAPSPSKPAAPAEGIPFRRDNPAFRSALNNALGKLRSTGHLEQLEQKWHGGHETPAVAAPQAPASAPEPTPEPAASE</sequence>
<feature type="domain" description="Solute-binding protein family 3/N-terminal" evidence="5">
    <location>
        <begin position="32"/>
        <end position="179"/>
    </location>
</feature>
<dbReference type="AlphaFoldDB" id="A0A679GET7"/>
<dbReference type="InterPro" id="IPR001638">
    <property type="entry name" value="Solute-binding_3/MltF_N"/>
</dbReference>
<gene>
    <name evidence="6" type="ORF">PtoMrB4_02960</name>
</gene>
<dbReference type="GeneID" id="57395506"/>
<feature type="region of interest" description="Disordered" evidence="3">
    <location>
        <begin position="166"/>
        <end position="206"/>
    </location>
</feature>
<feature type="compositionally biased region" description="Pro residues" evidence="3">
    <location>
        <begin position="195"/>
        <end position="206"/>
    </location>
</feature>
<evidence type="ECO:0000313" key="6">
    <source>
        <dbReference type="EMBL" id="BCA26319.1"/>
    </source>
</evidence>
<dbReference type="RefSeq" id="WP_172432323.1">
    <property type="nucleotide sequence ID" value="NZ_AP022642.1"/>
</dbReference>
<feature type="chain" id="PRO_5025575592" description="Solute-binding protein family 3/N-terminal domain-containing protein" evidence="4">
    <location>
        <begin position="21"/>
        <end position="206"/>
    </location>
</feature>
<reference evidence="6 7" key="1">
    <citation type="journal article" date="2020" name="Microbiol. Resour. Announc.">
        <title>Complete genome sequence of Pseudomonas otitidis strain MrB4, isolated from Lake Biwa in Japan.</title>
        <authorList>
            <person name="Miyazaki K."/>
            <person name="Hase E."/>
            <person name="Maruya T."/>
        </authorList>
    </citation>
    <scope>NUCLEOTIDE SEQUENCE [LARGE SCALE GENOMIC DNA]</scope>
    <source>
        <strain evidence="6 7">MrB4</strain>
    </source>
</reference>
<comment type="similarity">
    <text evidence="1">Belongs to the bacterial solute-binding protein 3 family.</text>
</comment>
<name>A0A679GET7_9GAMM</name>
<feature type="compositionally biased region" description="Low complexity" evidence="3">
    <location>
        <begin position="182"/>
        <end position="194"/>
    </location>
</feature>
<dbReference type="PANTHER" id="PTHR35936">
    <property type="entry name" value="MEMBRANE-BOUND LYTIC MUREIN TRANSGLYCOSYLASE F"/>
    <property type="match status" value="1"/>
</dbReference>
<feature type="signal peptide" evidence="4">
    <location>
        <begin position="1"/>
        <end position="20"/>
    </location>
</feature>
<protein>
    <recommendedName>
        <fullName evidence="5">Solute-binding protein family 3/N-terminal domain-containing protein</fullName>
    </recommendedName>
</protein>
<evidence type="ECO:0000259" key="5">
    <source>
        <dbReference type="Pfam" id="PF00497"/>
    </source>
</evidence>
<evidence type="ECO:0000256" key="3">
    <source>
        <dbReference type="SAM" id="MobiDB-lite"/>
    </source>
</evidence>
<dbReference type="PANTHER" id="PTHR35936:SF17">
    <property type="entry name" value="ARGININE-BINDING EXTRACELLULAR PROTEIN ARTP"/>
    <property type="match status" value="1"/>
</dbReference>
<evidence type="ECO:0000313" key="7">
    <source>
        <dbReference type="Proteomes" id="UP000501237"/>
    </source>
</evidence>
<feature type="compositionally biased region" description="Low complexity" evidence="3">
    <location>
        <begin position="120"/>
        <end position="141"/>
    </location>
</feature>
<organism evidence="6 7">
    <name type="scientific">Metapseudomonas otitidis</name>
    <dbReference type="NCBI Taxonomy" id="319939"/>
    <lineage>
        <taxon>Bacteria</taxon>
        <taxon>Pseudomonadati</taxon>
        <taxon>Pseudomonadota</taxon>
        <taxon>Gammaproteobacteria</taxon>
        <taxon>Pseudomonadales</taxon>
        <taxon>Pseudomonadaceae</taxon>
        <taxon>Metapseudomonas</taxon>
    </lineage>
</organism>
<dbReference type="EMBL" id="AP022642">
    <property type="protein sequence ID" value="BCA26319.1"/>
    <property type="molecule type" value="Genomic_DNA"/>
</dbReference>
<proteinExistence type="inferred from homology"/>
<dbReference type="Pfam" id="PF00497">
    <property type="entry name" value="SBP_bac_3"/>
    <property type="match status" value="1"/>
</dbReference>
<dbReference type="Proteomes" id="UP000501237">
    <property type="component" value="Chromosome"/>
</dbReference>
<dbReference type="Gene3D" id="3.40.190.10">
    <property type="entry name" value="Periplasmic binding protein-like II"/>
    <property type="match status" value="1"/>
</dbReference>
<accession>A0A679GET7</accession>
<feature type="compositionally biased region" description="Basic and acidic residues" evidence="3">
    <location>
        <begin position="171"/>
        <end position="181"/>
    </location>
</feature>